<dbReference type="RefSeq" id="WP_139191985.1">
    <property type="nucleotide sequence ID" value="NZ_FNNZ01000027.1"/>
</dbReference>
<evidence type="ECO:0000313" key="3">
    <source>
        <dbReference type="Proteomes" id="UP000198816"/>
    </source>
</evidence>
<keyword evidence="1" id="KW-0812">Transmembrane</keyword>
<reference evidence="3" key="1">
    <citation type="submission" date="2016-10" db="EMBL/GenBank/DDBJ databases">
        <authorList>
            <person name="Varghese N."/>
            <person name="Submissions S."/>
        </authorList>
    </citation>
    <scope>NUCLEOTIDE SEQUENCE [LARGE SCALE GENOMIC DNA]</scope>
    <source>
        <strain evidence="3">DSM 217</strain>
    </source>
</reference>
<evidence type="ECO:0000256" key="1">
    <source>
        <dbReference type="SAM" id="Phobius"/>
    </source>
</evidence>
<keyword evidence="3" id="KW-1185">Reference proteome</keyword>
<evidence type="ECO:0000313" key="2">
    <source>
        <dbReference type="EMBL" id="SDX45028.1"/>
    </source>
</evidence>
<sequence>MSSQLEEYAMKSELYVVALTFSILAISIQFPAETSDVCIGRLQALGWVFLVVSGIAGITLLRNVSRDYNQYLTKRRLEDIMNGARLDDVSKKEFRRVYSEESKNLSRNKRFWWPVQGYCLAVGLLFLATARILNSPIY</sequence>
<feature type="transmembrane region" description="Helical" evidence="1">
    <location>
        <begin position="44"/>
        <end position="65"/>
    </location>
</feature>
<feature type="transmembrane region" description="Helical" evidence="1">
    <location>
        <begin position="12"/>
        <end position="32"/>
    </location>
</feature>
<dbReference type="Proteomes" id="UP000198816">
    <property type="component" value="Unassembled WGS sequence"/>
</dbReference>
<feature type="transmembrane region" description="Helical" evidence="1">
    <location>
        <begin position="111"/>
        <end position="133"/>
    </location>
</feature>
<keyword evidence="1" id="KW-0472">Membrane</keyword>
<dbReference type="EMBL" id="FNNZ01000027">
    <property type="protein sequence ID" value="SDX45028.1"/>
    <property type="molecule type" value="Genomic_DNA"/>
</dbReference>
<accession>A0A1H3BTM7</accession>
<name>A0A1H3BTM7_THIRO</name>
<organism evidence="2 3">
    <name type="scientific">Thiocapsa roseopersicina</name>
    <dbReference type="NCBI Taxonomy" id="1058"/>
    <lineage>
        <taxon>Bacteria</taxon>
        <taxon>Pseudomonadati</taxon>
        <taxon>Pseudomonadota</taxon>
        <taxon>Gammaproteobacteria</taxon>
        <taxon>Chromatiales</taxon>
        <taxon>Chromatiaceae</taxon>
        <taxon>Thiocapsa</taxon>
    </lineage>
</organism>
<dbReference type="AlphaFoldDB" id="A0A1H3BTM7"/>
<keyword evidence="1" id="KW-1133">Transmembrane helix</keyword>
<protein>
    <submittedName>
        <fullName evidence="2">Uncharacterized protein</fullName>
    </submittedName>
</protein>
<proteinExistence type="predicted"/>
<gene>
    <name evidence="2" type="ORF">SAMN05421783_1271</name>
</gene>